<dbReference type="SUPFAM" id="SSF53335">
    <property type="entry name" value="S-adenosyl-L-methionine-dependent methyltransferases"/>
    <property type="match status" value="1"/>
</dbReference>
<dbReference type="GO" id="GO:0008168">
    <property type="term" value="F:methyltransferase activity"/>
    <property type="evidence" value="ECO:0007669"/>
    <property type="project" value="UniProtKB-KW"/>
</dbReference>
<comment type="caution">
    <text evidence="1">The sequence shown here is derived from an EMBL/GenBank/DDBJ whole genome shotgun (WGS) entry which is preliminary data.</text>
</comment>
<gene>
    <name evidence="1" type="ORF">ACFPA8_18035</name>
</gene>
<dbReference type="InterPro" id="IPR029063">
    <property type="entry name" value="SAM-dependent_MTases_sf"/>
</dbReference>
<dbReference type="EC" id="2.1.1.-" evidence="1"/>
<reference evidence="2" key="1">
    <citation type="journal article" date="2019" name="Int. J. Syst. Evol. Microbiol.">
        <title>The Global Catalogue of Microorganisms (GCM) 10K type strain sequencing project: providing services to taxonomists for standard genome sequencing and annotation.</title>
        <authorList>
            <consortium name="The Broad Institute Genomics Platform"/>
            <consortium name="The Broad Institute Genome Sequencing Center for Infectious Disease"/>
            <person name="Wu L."/>
            <person name="Ma J."/>
        </authorList>
    </citation>
    <scope>NUCLEOTIDE SEQUENCE [LARGE SCALE GENOMIC DNA]</scope>
    <source>
        <strain evidence="2">CGMCC 4.7357</strain>
    </source>
</reference>
<dbReference type="Proteomes" id="UP001595997">
    <property type="component" value="Unassembled WGS sequence"/>
</dbReference>
<dbReference type="GO" id="GO:0032259">
    <property type="term" value="P:methylation"/>
    <property type="evidence" value="ECO:0007669"/>
    <property type="project" value="UniProtKB-KW"/>
</dbReference>
<evidence type="ECO:0000313" key="1">
    <source>
        <dbReference type="EMBL" id="MFC4496026.1"/>
    </source>
</evidence>
<accession>A0ABV9AAV6</accession>
<name>A0ABV9AAV6_9ACTN</name>
<dbReference type="EMBL" id="JBHSFH010000010">
    <property type="protein sequence ID" value="MFC4496026.1"/>
    <property type="molecule type" value="Genomic_DNA"/>
</dbReference>
<evidence type="ECO:0000313" key="2">
    <source>
        <dbReference type="Proteomes" id="UP001595997"/>
    </source>
</evidence>
<keyword evidence="1" id="KW-0808">Transferase</keyword>
<proteinExistence type="predicted"/>
<dbReference type="RefSeq" id="WP_386449698.1">
    <property type="nucleotide sequence ID" value="NZ_JBHSFH010000010.1"/>
</dbReference>
<keyword evidence="1" id="KW-0489">Methyltransferase</keyword>
<sequence length="273" mass="29517">MAGQGQAPQIETDRAHPARMYDYYLGGRNHFEADARAAEAVAAAMPVVWPAARANRDFMTRATRWLAGACGVRQFLDVGSGIPTEPNLHQVAQSVAPDAKVLYSDSDPLVLRHGRELLRGAPESGTAYIHADVTDPVSILDAPELSDTIDLGRPVALSVNAVFHFIGDEHRPWDIVRTLLGALPAGSYLVLTHTTADFVDAARAEGAAVALQTYAESGSPLRPRTRSEVARFFDGLELLEPGLVVPHRWRPGPETPRFGDTEIPGYVGVARKP</sequence>
<dbReference type="PIRSF" id="PIRSF017393">
    <property type="entry name" value="MTase_SAV2177"/>
    <property type="match status" value="1"/>
</dbReference>
<dbReference type="InterPro" id="IPR006764">
    <property type="entry name" value="SAM_dep_MeTrfase_SAV2177_type"/>
</dbReference>
<dbReference type="Gene3D" id="3.40.50.150">
    <property type="entry name" value="Vaccinia Virus protein VP39"/>
    <property type="match status" value="1"/>
</dbReference>
<protein>
    <submittedName>
        <fullName evidence="1">SAM-dependent methyltransferase</fullName>
        <ecNumber evidence="1">2.1.1.-</ecNumber>
    </submittedName>
</protein>
<keyword evidence="2" id="KW-1185">Reference proteome</keyword>
<organism evidence="1 2">
    <name type="scientific">Streptomyces ovatisporus</name>
    <dbReference type="NCBI Taxonomy" id="1128682"/>
    <lineage>
        <taxon>Bacteria</taxon>
        <taxon>Bacillati</taxon>
        <taxon>Actinomycetota</taxon>
        <taxon>Actinomycetes</taxon>
        <taxon>Kitasatosporales</taxon>
        <taxon>Streptomycetaceae</taxon>
        <taxon>Streptomyces</taxon>
    </lineage>
</organism>
<dbReference type="Pfam" id="PF04672">
    <property type="entry name" value="Methyltransf_19"/>
    <property type="match status" value="1"/>
</dbReference>